<keyword evidence="1" id="KW-0802">TPR repeat</keyword>
<dbReference type="SMART" id="SM00028">
    <property type="entry name" value="TPR"/>
    <property type="match status" value="2"/>
</dbReference>
<dbReference type="Proteomes" id="UP001398420">
    <property type="component" value="Unassembled WGS sequence"/>
</dbReference>
<dbReference type="Gene3D" id="1.25.40.10">
    <property type="entry name" value="Tetratricopeptide repeat domain"/>
    <property type="match status" value="1"/>
</dbReference>
<evidence type="ECO:0000313" key="2">
    <source>
        <dbReference type="EMBL" id="MEL5987948.1"/>
    </source>
</evidence>
<reference evidence="2 3" key="1">
    <citation type="submission" date="2024-04" db="EMBL/GenBank/DDBJ databases">
        <authorList>
            <person name="Wu Y.S."/>
            <person name="Zhang L."/>
        </authorList>
    </citation>
    <scope>NUCLEOTIDE SEQUENCE [LARGE SCALE GENOMIC DNA]</scope>
    <source>
        <strain evidence="2 3">KG-01</strain>
    </source>
</reference>
<organism evidence="2 3">
    <name type="scientific">Kurthia gibsonii</name>
    <dbReference type="NCBI Taxonomy" id="33946"/>
    <lineage>
        <taxon>Bacteria</taxon>
        <taxon>Bacillati</taxon>
        <taxon>Bacillota</taxon>
        <taxon>Bacilli</taxon>
        <taxon>Bacillales</taxon>
        <taxon>Caryophanaceae</taxon>
        <taxon>Kurthia</taxon>
    </lineage>
</organism>
<keyword evidence="3" id="KW-1185">Reference proteome</keyword>
<dbReference type="GeneID" id="97821184"/>
<dbReference type="Pfam" id="PF13414">
    <property type="entry name" value="TPR_11"/>
    <property type="match status" value="1"/>
</dbReference>
<name>A0ABU9LJ44_9BACL</name>
<dbReference type="InterPro" id="IPR011990">
    <property type="entry name" value="TPR-like_helical_dom_sf"/>
</dbReference>
<evidence type="ECO:0000256" key="1">
    <source>
        <dbReference type="PROSITE-ProRule" id="PRU00339"/>
    </source>
</evidence>
<comment type="caution">
    <text evidence="2">The sequence shown here is derived from an EMBL/GenBank/DDBJ whole genome shotgun (WGS) entry which is preliminary data.</text>
</comment>
<dbReference type="PROSITE" id="PS50005">
    <property type="entry name" value="TPR"/>
    <property type="match status" value="1"/>
</dbReference>
<dbReference type="RefSeq" id="WP_068453402.1">
    <property type="nucleotide sequence ID" value="NZ_BJOB01000014.1"/>
</dbReference>
<sequence>MTTVEKYTEQAETLKKQGAYAEALETYVKAIQLDSSNSRLYRAFGKVAYLMQDQKLAVAAYLSALHIEIAKIEYYGLTEETEKMLVALPDEMKEALPKVGGFIIYYDTNTLRHLAHAVADFDEEAIRKQPKMLAYKEIYAAELTEDDALYEETLKQFNRTEDEVTNEAKAFYIPVGKELAFSWIKWNELNSLDVGKLYFP</sequence>
<protein>
    <submittedName>
        <fullName evidence="2">Tetratricopeptide repeat protein</fullName>
    </submittedName>
</protein>
<proteinExistence type="predicted"/>
<dbReference type="SUPFAM" id="SSF48452">
    <property type="entry name" value="TPR-like"/>
    <property type="match status" value="1"/>
</dbReference>
<dbReference type="InterPro" id="IPR019734">
    <property type="entry name" value="TPR_rpt"/>
</dbReference>
<gene>
    <name evidence="2" type="ORF">AAF454_05915</name>
</gene>
<dbReference type="EMBL" id="JBCEWA010000004">
    <property type="protein sequence ID" value="MEL5987948.1"/>
    <property type="molecule type" value="Genomic_DNA"/>
</dbReference>
<feature type="repeat" description="TPR" evidence="1">
    <location>
        <begin position="4"/>
        <end position="37"/>
    </location>
</feature>
<accession>A0ABU9LJ44</accession>
<evidence type="ECO:0000313" key="3">
    <source>
        <dbReference type="Proteomes" id="UP001398420"/>
    </source>
</evidence>